<organism evidence="1 2">
    <name type="scientific">Caerostris extrusa</name>
    <name type="common">Bark spider</name>
    <name type="synonym">Caerostris bankana</name>
    <dbReference type="NCBI Taxonomy" id="172846"/>
    <lineage>
        <taxon>Eukaryota</taxon>
        <taxon>Metazoa</taxon>
        <taxon>Ecdysozoa</taxon>
        <taxon>Arthropoda</taxon>
        <taxon>Chelicerata</taxon>
        <taxon>Arachnida</taxon>
        <taxon>Araneae</taxon>
        <taxon>Araneomorphae</taxon>
        <taxon>Entelegynae</taxon>
        <taxon>Araneoidea</taxon>
        <taxon>Araneidae</taxon>
        <taxon>Caerostris</taxon>
    </lineage>
</organism>
<name>A0AAV4V6T6_CAEEX</name>
<dbReference type="Proteomes" id="UP001054945">
    <property type="component" value="Unassembled WGS sequence"/>
</dbReference>
<evidence type="ECO:0000313" key="2">
    <source>
        <dbReference type="Proteomes" id="UP001054945"/>
    </source>
</evidence>
<dbReference type="EMBL" id="BPLR01014025">
    <property type="protein sequence ID" value="GIY65743.1"/>
    <property type="molecule type" value="Genomic_DNA"/>
</dbReference>
<dbReference type="AlphaFoldDB" id="A0AAV4V6T6"/>
<proteinExistence type="predicted"/>
<protein>
    <submittedName>
        <fullName evidence="1">Uncharacterized protein</fullName>
    </submittedName>
</protein>
<sequence>MLYLYLAFEFQDIKDECMSPGQCTDLMDKWCKHQYVDPYEFASICQKPSVENQILTYFKKPLFEENILQIHFARHQCFMEKFHKIQPDTAL</sequence>
<keyword evidence="2" id="KW-1185">Reference proteome</keyword>
<reference evidence="1 2" key="1">
    <citation type="submission" date="2021-06" db="EMBL/GenBank/DDBJ databases">
        <title>Caerostris extrusa draft genome.</title>
        <authorList>
            <person name="Kono N."/>
            <person name="Arakawa K."/>
        </authorList>
    </citation>
    <scope>NUCLEOTIDE SEQUENCE [LARGE SCALE GENOMIC DNA]</scope>
</reference>
<accession>A0AAV4V6T6</accession>
<gene>
    <name evidence="1" type="ORF">CEXT_749371</name>
</gene>
<comment type="caution">
    <text evidence="1">The sequence shown here is derived from an EMBL/GenBank/DDBJ whole genome shotgun (WGS) entry which is preliminary data.</text>
</comment>
<evidence type="ECO:0000313" key="1">
    <source>
        <dbReference type="EMBL" id="GIY65743.1"/>
    </source>
</evidence>